<dbReference type="InterPro" id="IPR036028">
    <property type="entry name" value="SH3-like_dom_sf"/>
</dbReference>
<evidence type="ECO:0000256" key="5">
    <source>
        <dbReference type="SAM" id="Coils"/>
    </source>
</evidence>
<reference evidence="8" key="1">
    <citation type="submission" date="2021-02" db="EMBL/GenBank/DDBJ databases">
        <authorList>
            <person name="Nowell W R."/>
        </authorList>
    </citation>
    <scope>NUCLEOTIDE SEQUENCE</scope>
</reference>
<dbReference type="SUPFAM" id="SSF49265">
    <property type="entry name" value="Fibronectin type III"/>
    <property type="match status" value="1"/>
</dbReference>
<gene>
    <name evidence="9" type="ORF">JXQ802_LOCUS37088</name>
    <name evidence="8" type="ORF">PYM288_LOCUS23832</name>
</gene>
<dbReference type="InterPro" id="IPR001452">
    <property type="entry name" value="SH3_domain"/>
</dbReference>
<dbReference type="PROSITE" id="PS50002">
    <property type="entry name" value="SH3"/>
    <property type="match status" value="1"/>
</dbReference>
<organism evidence="8 10">
    <name type="scientific">Rotaria sordida</name>
    <dbReference type="NCBI Taxonomy" id="392033"/>
    <lineage>
        <taxon>Eukaryota</taxon>
        <taxon>Metazoa</taxon>
        <taxon>Spiralia</taxon>
        <taxon>Gnathifera</taxon>
        <taxon>Rotifera</taxon>
        <taxon>Eurotatoria</taxon>
        <taxon>Bdelloidea</taxon>
        <taxon>Philodinida</taxon>
        <taxon>Philodinidae</taxon>
        <taxon>Rotaria</taxon>
    </lineage>
</organism>
<dbReference type="Proteomes" id="UP000663854">
    <property type="component" value="Unassembled WGS sequence"/>
</dbReference>
<comment type="caution">
    <text evidence="8">The sequence shown here is derived from an EMBL/GenBank/DDBJ whole genome shotgun (WGS) entry which is preliminary data.</text>
</comment>
<dbReference type="GO" id="GO:0007274">
    <property type="term" value="P:neuromuscular synaptic transmission"/>
    <property type="evidence" value="ECO:0007669"/>
    <property type="project" value="TreeGrafter"/>
</dbReference>
<feature type="region of interest" description="Disordered" evidence="6">
    <location>
        <begin position="335"/>
        <end position="363"/>
    </location>
</feature>
<feature type="coiled-coil region" evidence="5">
    <location>
        <begin position="401"/>
        <end position="428"/>
    </location>
</feature>
<dbReference type="PANTHER" id="PTHR14234">
    <property type="entry name" value="RIM BINDING PROTEIN-RELATED"/>
    <property type="match status" value="1"/>
</dbReference>
<dbReference type="CDD" id="cd00063">
    <property type="entry name" value="FN3"/>
    <property type="match status" value="2"/>
</dbReference>
<dbReference type="InterPro" id="IPR040325">
    <property type="entry name" value="RIMBP1/2/3"/>
</dbReference>
<dbReference type="Gene3D" id="2.60.40.10">
    <property type="entry name" value="Immunoglobulins"/>
    <property type="match status" value="2"/>
</dbReference>
<keyword evidence="11" id="KW-1185">Reference proteome</keyword>
<dbReference type="SUPFAM" id="SSF50044">
    <property type="entry name" value="SH3-domain"/>
    <property type="match status" value="1"/>
</dbReference>
<accession>A0A814UZX7</accession>
<feature type="domain" description="SH3" evidence="7">
    <location>
        <begin position="711"/>
        <end position="779"/>
    </location>
</feature>
<evidence type="ECO:0000256" key="1">
    <source>
        <dbReference type="ARBA" id="ARBA00010749"/>
    </source>
</evidence>
<evidence type="ECO:0000256" key="4">
    <source>
        <dbReference type="PROSITE-ProRule" id="PRU00192"/>
    </source>
</evidence>
<keyword evidence="3" id="KW-0677">Repeat</keyword>
<keyword evidence="2 4" id="KW-0728">SH3 domain</keyword>
<dbReference type="CDD" id="cd12014">
    <property type="entry name" value="SH3_RIM-BP_1"/>
    <property type="match status" value="1"/>
</dbReference>
<feature type="compositionally biased region" description="Polar residues" evidence="6">
    <location>
        <begin position="335"/>
        <end position="356"/>
    </location>
</feature>
<name>A0A814UZX7_9BILA</name>
<evidence type="ECO:0000313" key="8">
    <source>
        <dbReference type="EMBL" id="CAF1181499.1"/>
    </source>
</evidence>
<dbReference type="Gene3D" id="2.30.30.40">
    <property type="entry name" value="SH3 Domains"/>
    <property type="match status" value="1"/>
</dbReference>
<dbReference type="GO" id="GO:0045202">
    <property type="term" value="C:synapse"/>
    <property type="evidence" value="ECO:0007669"/>
    <property type="project" value="GOC"/>
</dbReference>
<dbReference type="PANTHER" id="PTHR14234:SF19">
    <property type="entry name" value="RIM-BINDING PROTEIN, ISOFORM F"/>
    <property type="match status" value="1"/>
</dbReference>
<comment type="similarity">
    <text evidence="1">Belongs to the RIMBP family.</text>
</comment>
<evidence type="ECO:0000259" key="7">
    <source>
        <dbReference type="PROSITE" id="PS50002"/>
    </source>
</evidence>
<dbReference type="EMBL" id="CAJNOH010001145">
    <property type="protein sequence ID" value="CAF1181499.1"/>
    <property type="molecule type" value="Genomic_DNA"/>
</dbReference>
<dbReference type="SMART" id="SM00326">
    <property type="entry name" value="SH3"/>
    <property type="match status" value="1"/>
</dbReference>
<evidence type="ECO:0000313" key="9">
    <source>
        <dbReference type="EMBL" id="CAF1442489.1"/>
    </source>
</evidence>
<dbReference type="InterPro" id="IPR013783">
    <property type="entry name" value="Ig-like_fold"/>
</dbReference>
<dbReference type="InterPro" id="IPR036116">
    <property type="entry name" value="FN3_sf"/>
</dbReference>
<dbReference type="InterPro" id="IPR003961">
    <property type="entry name" value="FN3_dom"/>
</dbReference>
<feature type="coiled-coil region" evidence="5">
    <location>
        <begin position="199"/>
        <end position="271"/>
    </location>
</feature>
<evidence type="ECO:0000256" key="3">
    <source>
        <dbReference type="ARBA" id="ARBA00022737"/>
    </source>
</evidence>
<dbReference type="EMBL" id="CAJNOL010001957">
    <property type="protein sequence ID" value="CAF1442489.1"/>
    <property type="molecule type" value="Genomic_DNA"/>
</dbReference>
<dbReference type="Pfam" id="PF25523">
    <property type="entry name" value="Ig_RIMBP2"/>
    <property type="match status" value="1"/>
</dbReference>
<feature type="region of interest" description="Disordered" evidence="6">
    <location>
        <begin position="1"/>
        <end position="43"/>
    </location>
</feature>
<sequence length="1045" mass="121109">MIKTTNLTKTVYNSNPTHSQPINLFTPSTTSSSGSTCETDPPSISSSYKSNIGINDDINHIQHDESSLSLITLIDKLKRELATAKQAKNQLAALYKVKCKSDLDKSAKITKLRLQFEYELNTFCKQDQKDLVCYLQRQLLIRDQRITELSYDIEQLKTNTLNNNDNEKINKKLEPIQILRSNDPDLVTSTNRRLYDEQERGLQRENIELNDRIKRFEKQLEVLKHNQPKDHDKELIKRVLTKQASEYTKLLTKKDQEIEQLNEQVKQLSKSSLLESALRQSNIEKLHLEKRLLSSVSSLNSTTTTNVDVKLSMANPSSLRFTGFIRDVRTSKRNLQQTLSQPISTAPTSTNEEQSCSPGSSGSSVFFDDPVNYQALQKMNEGFKTEIQRLTCSNEDNTVKLKLQFQQYDELQQAYKQLEIKYNQLSDIEKVYRKEKLLCDSYCHENEQLKEKLLYIQNEINHKYSNEYNKQKQKIDLLEDDLLTLKSTQNYQQDLQMKIEHLQKDLQLSIKECETTSALNTQLRNEITNATHTNERLTEECETLRRALIAKSDEYDLKQRENEQLKTKNIDLESIIKSLQDANDLQKRLNDENETNKQELKKKQDDFEQFQKMHDTTKQEHQTTIHVLQDKIQDLERKTELQTSKYEEILLQLQSLKTQQHRVLPSSTENSPLTNNNYHNPLTIMSNSQILTRDDSAPIHSHQRLKNLNDKLARIVVAKYSYEPLRFSPNDHPEIELPLKLGEYYLIYGNIDEDGFYDGRNLDGRYGLIPSNFIELVKNPNDLPENTKHIIQKLIGNSYHHELTSSLDSDSSNMNSSIHNPIVRTPTNSNASDTTISDLSYGKNIPHPTNLHIEKLFSNSVLIAWDPPLSTIQILGYQVMLDQTLYTTIQSNERTHVLIENINLNEKHHRISIRTITQLGLSRDQQCTLLLTNSKDLSYIPKDLRVDRINQTSAVISWWPASNDIIHKLFVNDKEIQTIKPGTYRFKLTNLVPNTIHKITIKAKPSITTNIQQQQQLASSIEFRTTSFGNEFCQRKEIFQFINHL</sequence>
<dbReference type="InterPro" id="IPR057884">
    <property type="entry name" value="FN3_RIM-BP1/2/3"/>
</dbReference>
<feature type="compositionally biased region" description="Polar residues" evidence="6">
    <location>
        <begin position="1"/>
        <end position="25"/>
    </location>
</feature>
<dbReference type="SMART" id="SM00060">
    <property type="entry name" value="FN3"/>
    <property type="match status" value="2"/>
</dbReference>
<evidence type="ECO:0000313" key="10">
    <source>
        <dbReference type="Proteomes" id="UP000663854"/>
    </source>
</evidence>
<protein>
    <recommendedName>
        <fullName evidence="7">SH3 domain-containing protein</fullName>
    </recommendedName>
</protein>
<evidence type="ECO:0000313" key="11">
    <source>
        <dbReference type="Proteomes" id="UP000663870"/>
    </source>
</evidence>
<dbReference type="AlphaFoldDB" id="A0A814UZX7"/>
<feature type="compositionally biased region" description="Low complexity" evidence="6">
    <location>
        <begin position="26"/>
        <end position="39"/>
    </location>
</feature>
<proteinExistence type="inferred from homology"/>
<dbReference type="Proteomes" id="UP000663870">
    <property type="component" value="Unassembled WGS sequence"/>
</dbReference>
<keyword evidence="5" id="KW-0175">Coiled coil</keyword>
<feature type="coiled-coil region" evidence="5">
    <location>
        <begin position="461"/>
        <end position="645"/>
    </location>
</feature>
<evidence type="ECO:0000256" key="6">
    <source>
        <dbReference type="SAM" id="MobiDB-lite"/>
    </source>
</evidence>
<evidence type="ECO:0000256" key="2">
    <source>
        <dbReference type="ARBA" id="ARBA00022443"/>
    </source>
</evidence>